<dbReference type="InterPro" id="IPR011989">
    <property type="entry name" value="ARM-like"/>
</dbReference>
<name>A0AAF0JKP7_9EURY</name>
<sequence>MCDDAGVKEFISLLYNSDKTIRQNATKSLVECRQKSVLPLLNILDDPDWVVRYRAAEALGLIKDARAVNPLTRKLKDSKDHVRYMAAKGLGFFQDKELSFSLIPLLRDENEYVRRITAVSLGNMGGNIAYKYLIKSVETEQNTKTKEAMAEAIQKLKLKSTQI</sequence>
<evidence type="ECO:0000313" key="2">
    <source>
        <dbReference type="Proteomes" id="UP001218895"/>
    </source>
</evidence>
<dbReference type="RefSeq" id="WP_278098624.1">
    <property type="nucleotide sequence ID" value="NZ_CP091092.1"/>
</dbReference>
<dbReference type="GeneID" id="79950003"/>
<dbReference type="InterPro" id="IPR016024">
    <property type="entry name" value="ARM-type_fold"/>
</dbReference>
<reference evidence="1" key="1">
    <citation type="submission" date="2022-01" db="EMBL/GenBank/DDBJ databases">
        <title>Complete genome of Methanomicrobium antiquum DSM 21220.</title>
        <authorList>
            <person name="Chen S.-C."/>
            <person name="You Y.-T."/>
            <person name="Zhou Y.-Z."/>
            <person name="Lai M.-C."/>
        </authorList>
    </citation>
    <scope>NUCLEOTIDE SEQUENCE</scope>
    <source>
        <strain evidence="1">DSM 21220</strain>
    </source>
</reference>
<dbReference type="InterPro" id="IPR004155">
    <property type="entry name" value="PBS_lyase_HEAT"/>
</dbReference>
<protein>
    <submittedName>
        <fullName evidence="1">HEAT repeat domain-containing protein</fullName>
    </submittedName>
</protein>
<proteinExistence type="predicted"/>
<gene>
    <name evidence="1" type="ORF">L1994_06355</name>
</gene>
<dbReference type="Proteomes" id="UP001218895">
    <property type="component" value="Chromosome"/>
</dbReference>
<dbReference type="PANTHER" id="PTHR12697">
    <property type="entry name" value="PBS LYASE HEAT-LIKE PROTEIN"/>
    <property type="match status" value="1"/>
</dbReference>
<dbReference type="Pfam" id="PF13646">
    <property type="entry name" value="HEAT_2"/>
    <property type="match status" value="1"/>
</dbReference>
<dbReference type="GO" id="GO:0016491">
    <property type="term" value="F:oxidoreductase activity"/>
    <property type="evidence" value="ECO:0007669"/>
    <property type="project" value="TreeGrafter"/>
</dbReference>
<dbReference type="SUPFAM" id="SSF48371">
    <property type="entry name" value="ARM repeat"/>
    <property type="match status" value="1"/>
</dbReference>
<dbReference type="AlphaFoldDB" id="A0AAF0JKP7"/>
<evidence type="ECO:0000313" key="1">
    <source>
        <dbReference type="EMBL" id="WFN35784.1"/>
    </source>
</evidence>
<keyword evidence="2" id="KW-1185">Reference proteome</keyword>
<dbReference type="Gene3D" id="1.25.10.10">
    <property type="entry name" value="Leucine-rich Repeat Variant"/>
    <property type="match status" value="1"/>
</dbReference>
<dbReference type="PANTHER" id="PTHR12697:SF5">
    <property type="entry name" value="DEOXYHYPUSINE HYDROXYLASE"/>
    <property type="match status" value="1"/>
</dbReference>
<organism evidence="1 2">
    <name type="scientific">Methanomicrobium antiquum</name>
    <dbReference type="NCBI Taxonomy" id="487686"/>
    <lineage>
        <taxon>Archaea</taxon>
        <taxon>Methanobacteriati</taxon>
        <taxon>Methanobacteriota</taxon>
        <taxon>Stenosarchaea group</taxon>
        <taxon>Methanomicrobia</taxon>
        <taxon>Methanomicrobiales</taxon>
        <taxon>Methanomicrobiaceae</taxon>
        <taxon>Methanomicrobium</taxon>
    </lineage>
</organism>
<accession>A0AAF0JKP7</accession>
<dbReference type="SMART" id="SM00567">
    <property type="entry name" value="EZ_HEAT"/>
    <property type="match status" value="4"/>
</dbReference>
<dbReference type="KEGG" id="manq:L1994_06355"/>
<dbReference type="EMBL" id="CP091092">
    <property type="protein sequence ID" value="WFN35784.1"/>
    <property type="molecule type" value="Genomic_DNA"/>
</dbReference>